<dbReference type="InterPro" id="IPR025996">
    <property type="entry name" value="MT1864/Rv1816-like_C"/>
</dbReference>
<evidence type="ECO:0000256" key="2">
    <source>
        <dbReference type="ARBA" id="ARBA00023125"/>
    </source>
</evidence>
<dbReference type="SUPFAM" id="SSF46689">
    <property type="entry name" value="Homeodomain-like"/>
    <property type="match status" value="1"/>
</dbReference>
<dbReference type="KEGG" id="sgrg:L0C25_18680"/>
<dbReference type="Proteomes" id="UP001164390">
    <property type="component" value="Chromosome"/>
</dbReference>
<keyword evidence="1" id="KW-0805">Transcription regulation</keyword>
<dbReference type="SUPFAM" id="SSF48498">
    <property type="entry name" value="Tetracyclin repressor-like, C-terminal domain"/>
    <property type="match status" value="1"/>
</dbReference>
<evidence type="ECO:0000256" key="1">
    <source>
        <dbReference type="ARBA" id="ARBA00023015"/>
    </source>
</evidence>
<gene>
    <name evidence="5" type="ORF">L0C25_18680</name>
</gene>
<protein>
    <submittedName>
        <fullName evidence="5">TetR/AcrR family transcriptional regulator</fullName>
    </submittedName>
</protein>
<dbReference type="InterPro" id="IPR009057">
    <property type="entry name" value="Homeodomain-like_sf"/>
</dbReference>
<dbReference type="RefSeq" id="WP_271633276.1">
    <property type="nucleotide sequence ID" value="NZ_CP094970.1"/>
</dbReference>
<dbReference type="Gene3D" id="1.10.357.10">
    <property type="entry name" value="Tetracycline Repressor, domain 2"/>
    <property type="match status" value="1"/>
</dbReference>
<accession>A0AA46TFS9</accession>
<evidence type="ECO:0000259" key="4">
    <source>
        <dbReference type="Pfam" id="PF13305"/>
    </source>
</evidence>
<reference evidence="5" key="1">
    <citation type="submission" date="2022-01" db="EMBL/GenBank/DDBJ databases">
        <title>Nocardioidaceae gen. sp. A5X3R13.</title>
        <authorList>
            <person name="Lopez Marin M.A."/>
            <person name="Uhlik O."/>
        </authorList>
    </citation>
    <scope>NUCLEOTIDE SEQUENCE</scope>
    <source>
        <strain evidence="5">A5X3R13</strain>
    </source>
</reference>
<keyword evidence="3" id="KW-0804">Transcription</keyword>
<organism evidence="5 6">
    <name type="scientific">Solicola gregarius</name>
    <dbReference type="NCBI Taxonomy" id="2908642"/>
    <lineage>
        <taxon>Bacteria</taxon>
        <taxon>Bacillati</taxon>
        <taxon>Actinomycetota</taxon>
        <taxon>Actinomycetes</taxon>
        <taxon>Propionibacteriales</taxon>
        <taxon>Nocardioidaceae</taxon>
        <taxon>Solicola</taxon>
    </lineage>
</organism>
<proteinExistence type="predicted"/>
<dbReference type="EMBL" id="CP094970">
    <property type="protein sequence ID" value="UYM04539.1"/>
    <property type="molecule type" value="Genomic_DNA"/>
</dbReference>
<feature type="domain" description="HTH-type transcriptional regulator MT1864/Rv1816-like C-terminal" evidence="4">
    <location>
        <begin position="92"/>
        <end position="226"/>
    </location>
</feature>
<dbReference type="GO" id="GO:0000976">
    <property type="term" value="F:transcription cis-regulatory region binding"/>
    <property type="evidence" value="ECO:0007669"/>
    <property type="project" value="TreeGrafter"/>
</dbReference>
<dbReference type="PANTHER" id="PTHR30055:SF243">
    <property type="entry name" value="HTH-TYPE TRANSCRIPTIONAL REGULATOR RV1816"/>
    <property type="match status" value="1"/>
</dbReference>
<dbReference type="AlphaFoldDB" id="A0AA46TFS9"/>
<sequence>MTEAGLTRRERQRQATMDEIVRTARGQLSEPGGLSLRAIAQEMGITAPALYRYVSSLEGLTLNVTTSIYDEIVEVLHEAADRHAESPEARIVAAATAYRQWSLRHRDEFVLCFVTQITDPSEPEQDACAIAGGRFRQFFADLFVEIWHRRPFAVPSEAEFAEIAALMDDPMNPFRDEHDEWVDSEVPASVQWIFLQVWTRLFGIVALEVFGHVSPPLVESAALFRAVSADCAGTIGIDAAALPGFESIVGDELSR</sequence>
<dbReference type="PANTHER" id="PTHR30055">
    <property type="entry name" value="HTH-TYPE TRANSCRIPTIONAL REGULATOR RUTR"/>
    <property type="match status" value="1"/>
</dbReference>
<evidence type="ECO:0000256" key="3">
    <source>
        <dbReference type="ARBA" id="ARBA00023163"/>
    </source>
</evidence>
<keyword evidence="6" id="KW-1185">Reference proteome</keyword>
<keyword evidence="2" id="KW-0238">DNA-binding</keyword>
<evidence type="ECO:0000313" key="5">
    <source>
        <dbReference type="EMBL" id="UYM04539.1"/>
    </source>
</evidence>
<dbReference type="InterPro" id="IPR036271">
    <property type="entry name" value="Tet_transcr_reg_TetR-rel_C_sf"/>
</dbReference>
<evidence type="ECO:0000313" key="6">
    <source>
        <dbReference type="Proteomes" id="UP001164390"/>
    </source>
</evidence>
<dbReference type="Pfam" id="PF13305">
    <property type="entry name" value="TetR_C_33"/>
    <property type="match status" value="1"/>
</dbReference>
<dbReference type="GO" id="GO:0003700">
    <property type="term" value="F:DNA-binding transcription factor activity"/>
    <property type="evidence" value="ECO:0007669"/>
    <property type="project" value="TreeGrafter"/>
</dbReference>
<name>A0AA46TFS9_9ACTN</name>
<dbReference type="InterPro" id="IPR050109">
    <property type="entry name" value="HTH-type_TetR-like_transc_reg"/>
</dbReference>